<dbReference type="Gramene" id="ABO98049">
    <property type="protein sequence ID" value="ABO98049"/>
    <property type="gene ID" value="OSTLU_16744"/>
</dbReference>
<dbReference type="GO" id="GO:0005759">
    <property type="term" value="C:mitochondrial matrix"/>
    <property type="evidence" value="ECO:0007669"/>
    <property type="project" value="UniProtKB-SubCell"/>
</dbReference>
<comment type="similarity">
    <text evidence="5 17">Belongs to the folylpolyglutamate synthase family.</text>
</comment>
<keyword evidence="6" id="KW-0963">Cytoplasm</keyword>
<comment type="catalytic activity">
    <reaction evidence="16 17">
        <text>(6S)-5,6,7,8-tetrahydrofolyl-(gamma-L-Glu)(n) + L-glutamate + ATP = (6S)-5,6,7,8-tetrahydrofolyl-(gamma-L-Glu)(n+1) + ADP + phosphate + H(+)</text>
        <dbReference type="Rhea" id="RHEA:10580"/>
        <dbReference type="Rhea" id="RHEA-COMP:14738"/>
        <dbReference type="Rhea" id="RHEA-COMP:14740"/>
        <dbReference type="ChEBI" id="CHEBI:15378"/>
        <dbReference type="ChEBI" id="CHEBI:29985"/>
        <dbReference type="ChEBI" id="CHEBI:30616"/>
        <dbReference type="ChEBI" id="CHEBI:43474"/>
        <dbReference type="ChEBI" id="CHEBI:141005"/>
        <dbReference type="ChEBI" id="CHEBI:456216"/>
        <dbReference type="EC" id="6.3.2.17"/>
    </reaction>
</comment>
<feature type="binding site" evidence="18">
    <location>
        <position position="326"/>
    </location>
    <ligand>
        <name>ATP</name>
        <dbReference type="ChEBI" id="CHEBI:30616"/>
    </ligand>
</feature>
<dbReference type="InterPro" id="IPR023600">
    <property type="entry name" value="Folylpolyglutamate_synth_euk"/>
</dbReference>
<evidence type="ECO:0000256" key="5">
    <source>
        <dbReference type="ARBA" id="ARBA00008276"/>
    </source>
</evidence>
<dbReference type="Proteomes" id="UP000001568">
    <property type="component" value="Chromosome 9"/>
</dbReference>
<dbReference type="OMA" id="THALFCT"/>
<keyword evidence="8 17" id="KW-0436">Ligase</keyword>
<keyword evidence="13 19" id="KW-0460">Magnesium</keyword>
<dbReference type="PROSITE" id="PS01011">
    <property type="entry name" value="FOLYLPOLYGLU_SYNT_1"/>
    <property type="match status" value="1"/>
</dbReference>
<dbReference type="InterPro" id="IPR036565">
    <property type="entry name" value="Mur-like_cat_sf"/>
</dbReference>
<dbReference type="Gene3D" id="3.90.190.20">
    <property type="entry name" value="Mur ligase, C-terminal domain"/>
    <property type="match status" value="1"/>
</dbReference>
<gene>
    <name evidence="20" type="ORF">OSTLU_16744</name>
</gene>
<keyword evidence="11" id="KW-0999">Mitochondrion inner membrane</keyword>
<dbReference type="RefSeq" id="XP_001419756.1">
    <property type="nucleotide sequence ID" value="XM_001419719.1"/>
</dbReference>
<feature type="binding site" evidence="19">
    <location>
        <position position="157"/>
    </location>
    <ligand>
        <name>Mg(2+)</name>
        <dbReference type="ChEBI" id="CHEBI:18420"/>
        <label>1</label>
    </ligand>
</feature>
<dbReference type="InterPro" id="IPR036615">
    <property type="entry name" value="Mur_ligase_C_dom_sf"/>
</dbReference>
<dbReference type="GO" id="GO:0046872">
    <property type="term" value="F:metal ion binding"/>
    <property type="evidence" value="ECO:0007669"/>
    <property type="project" value="UniProtKB-KW"/>
</dbReference>
<keyword evidence="21" id="KW-1185">Reference proteome</keyword>
<dbReference type="SUPFAM" id="SSF53623">
    <property type="entry name" value="MurD-like peptide ligases, catalytic domain"/>
    <property type="match status" value="1"/>
</dbReference>
<evidence type="ECO:0000256" key="16">
    <source>
        <dbReference type="ARBA" id="ARBA00047493"/>
    </source>
</evidence>
<dbReference type="GO" id="GO:0005829">
    <property type="term" value="C:cytosol"/>
    <property type="evidence" value="ECO:0007669"/>
    <property type="project" value="TreeGrafter"/>
</dbReference>
<evidence type="ECO:0000256" key="9">
    <source>
        <dbReference type="ARBA" id="ARBA00022723"/>
    </source>
</evidence>
<organism evidence="20 21">
    <name type="scientific">Ostreococcus lucimarinus (strain CCE9901)</name>
    <dbReference type="NCBI Taxonomy" id="436017"/>
    <lineage>
        <taxon>Eukaryota</taxon>
        <taxon>Viridiplantae</taxon>
        <taxon>Chlorophyta</taxon>
        <taxon>Mamiellophyceae</taxon>
        <taxon>Mamiellales</taxon>
        <taxon>Bathycoccaceae</taxon>
        <taxon>Ostreococcus</taxon>
    </lineage>
</organism>
<dbReference type="GO" id="GO:0006730">
    <property type="term" value="P:one-carbon metabolic process"/>
    <property type="evidence" value="ECO:0007669"/>
    <property type="project" value="UniProtKB-KW"/>
</dbReference>
<evidence type="ECO:0000256" key="11">
    <source>
        <dbReference type="ARBA" id="ARBA00022792"/>
    </source>
</evidence>
<evidence type="ECO:0000256" key="2">
    <source>
        <dbReference type="ARBA" id="ARBA00004305"/>
    </source>
</evidence>
<dbReference type="PANTHER" id="PTHR11136:SF5">
    <property type="entry name" value="FOLYLPOLYGLUTAMATE SYNTHASE, MITOCHONDRIAL"/>
    <property type="match status" value="1"/>
</dbReference>
<proteinExistence type="inferred from homology"/>
<evidence type="ECO:0000256" key="3">
    <source>
        <dbReference type="ARBA" id="ARBA00004496"/>
    </source>
</evidence>
<dbReference type="InterPro" id="IPR001645">
    <property type="entry name" value="Folylpolyglutamate_synth"/>
</dbReference>
<evidence type="ECO:0000256" key="8">
    <source>
        <dbReference type="ARBA" id="ARBA00022598"/>
    </source>
</evidence>
<dbReference type="InterPro" id="IPR018109">
    <property type="entry name" value="Folylpolyglutamate_synth_CS"/>
</dbReference>
<comment type="cofactor">
    <cofactor evidence="17">
        <name>a monovalent cation</name>
        <dbReference type="ChEBI" id="CHEBI:60242"/>
    </cofactor>
    <text evidence="17">A monovalent cation.</text>
</comment>
<evidence type="ECO:0000313" key="21">
    <source>
        <dbReference type="Proteomes" id="UP000001568"/>
    </source>
</evidence>
<dbReference type="KEGG" id="olu:OSTLU_16744"/>
<dbReference type="PANTHER" id="PTHR11136">
    <property type="entry name" value="FOLYLPOLYGLUTAMATE SYNTHASE-RELATED"/>
    <property type="match status" value="1"/>
</dbReference>
<dbReference type="AlphaFoldDB" id="A4S2I3"/>
<comment type="function">
    <text evidence="17">Catalyzes conversion of folates to polyglutamate derivatives allowing concentration of folate compounds in the cell and the intracellular retention of these cofactors, which are important substrates for most of the folate-dependent enzymes that are involved in one-carbon transfer reactions involved in purine, pyrimidine and amino acid synthesis.</text>
</comment>
<dbReference type="STRING" id="436017.A4S2I3"/>
<comment type="subcellular location">
    <subcellularLocation>
        <location evidence="3">Cytoplasm</location>
    </subcellularLocation>
    <subcellularLocation>
        <location evidence="1">Mitochondrion inner membrane</location>
    </subcellularLocation>
    <subcellularLocation>
        <location evidence="2">Mitochondrion matrix</location>
    </subcellularLocation>
</comment>
<dbReference type="eggNOG" id="KOG2525">
    <property type="taxonomic scope" value="Eukaryota"/>
</dbReference>
<evidence type="ECO:0000256" key="4">
    <source>
        <dbReference type="ARBA" id="ARBA00005150"/>
    </source>
</evidence>
<dbReference type="PROSITE" id="PS01012">
    <property type="entry name" value="FOLYLPOLYGLU_SYNT_2"/>
    <property type="match status" value="1"/>
</dbReference>
<dbReference type="GO" id="GO:0005743">
    <property type="term" value="C:mitochondrial inner membrane"/>
    <property type="evidence" value="ECO:0007669"/>
    <property type="project" value="UniProtKB-SubCell"/>
</dbReference>
<dbReference type="Gene3D" id="3.40.1190.10">
    <property type="entry name" value="Mur-like, catalytic domain"/>
    <property type="match status" value="1"/>
</dbReference>
<evidence type="ECO:0000256" key="13">
    <source>
        <dbReference type="ARBA" id="ARBA00022842"/>
    </source>
</evidence>
<evidence type="ECO:0000256" key="10">
    <source>
        <dbReference type="ARBA" id="ARBA00022741"/>
    </source>
</evidence>
<keyword evidence="10 18" id="KW-0547">Nucleotide-binding</keyword>
<feature type="binding site" evidence="19">
    <location>
        <position position="185"/>
    </location>
    <ligand>
        <name>Mg(2+)</name>
        <dbReference type="ChEBI" id="CHEBI:18420"/>
        <label>1</label>
    </ligand>
</feature>
<keyword evidence="14" id="KW-0496">Mitochondrion</keyword>
<evidence type="ECO:0000256" key="18">
    <source>
        <dbReference type="PIRSR" id="PIRSR038895-1"/>
    </source>
</evidence>
<dbReference type="UniPathway" id="UPA00850"/>
<evidence type="ECO:0000256" key="6">
    <source>
        <dbReference type="ARBA" id="ARBA00022490"/>
    </source>
</evidence>
<keyword evidence="9 19" id="KW-0479">Metal-binding</keyword>
<accession>A4S2I3</accession>
<feature type="binding site" evidence="18">
    <location>
        <position position="309"/>
    </location>
    <ligand>
        <name>ATP</name>
        <dbReference type="ChEBI" id="CHEBI:30616"/>
    </ligand>
</feature>
<dbReference type="EMBL" id="CP000589">
    <property type="protein sequence ID" value="ABO98049.1"/>
    <property type="molecule type" value="Genomic_DNA"/>
</dbReference>
<protein>
    <recommendedName>
        <fullName evidence="17">Folylpolyglutamate synthase</fullName>
        <ecNumber evidence="17">6.3.2.17</ecNumber>
    </recommendedName>
    <alternativeName>
        <fullName evidence="17">Folylpoly-gamma-glutamate synthetase</fullName>
    </alternativeName>
    <alternativeName>
        <fullName evidence="17">Tetrahydrofolylpolyglutamate synthase</fullName>
    </alternativeName>
</protein>
<dbReference type="NCBIfam" id="TIGR01499">
    <property type="entry name" value="folC"/>
    <property type="match status" value="1"/>
</dbReference>
<evidence type="ECO:0000256" key="17">
    <source>
        <dbReference type="PIRNR" id="PIRNR038895"/>
    </source>
</evidence>
<reference evidence="20 21" key="1">
    <citation type="journal article" date="2007" name="Proc. Natl. Acad. Sci. U.S.A.">
        <title>The tiny eukaryote Ostreococcus provides genomic insights into the paradox of plankton speciation.</title>
        <authorList>
            <person name="Palenik B."/>
            <person name="Grimwood J."/>
            <person name="Aerts A."/>
            <person name="Rouze P."/>
            <person name="Salamov A."/>
            <person name="Putnam N."/>
            <person name="Dupont C."/>
            <person name="Jorgensen R."/>
            <person name="Derelle E."/>
            <person name="Rombauts S."/>
            <person name="Zhou K."/>
            <person name="Otillar R."/>
            <person name="Merchant S.S."/>
            <person name="Podell S."/>
            <person name="Gaasterland T."/>
            <person name="Napoli C."/>
            <person name="Gendler K."/>
            <person name="Manuell A."/>
            <person name="Tai V."/>
            <person name="Vallon O."/>
            <person name="Piganeau G."/>
            <person name="Jancek S."/>
            <person name="Heijde M."/>
            <person name="Jabbari K."/>
            <person name="Bowler C."/>
            <person name="Lohr M."/>
            <person name="Robbens S."/>
            <person name="Werner G."/>
            <person name="Dubchak I."/>
            <person name="Pazour G.J."/>
            <person name="Ren Q."/>
            <person name="Paulsen I."/>
            <person name="Delwiche C."/>
            <person name="Schmutz J."/>
            <person name="Rokhsar D."/>
            <person name="Van de Peer Y."/>
            <person name="Moreau H."/>
            <person name="Grigoriev I.V."/>
        </authorList>
    </citation>
    <scope>NUCLEOTIDE SEQUENCE [LARGE SCALE GENOMIC DNA]</scope>
    <source>
        <strain evidence="20 21">CCE9901</strain>
    </source>
</reference>
<dbReference type="GO" id="GO:0005524">
    <property type="term" value="F:ATP binding"/>
    <property type="evidence" value="ECO:0007669"/>
    <property type="project" value="UniProtKB-KW"/>
</dbReference>
<name>A4S2I3_OSTLU</name>
<comment type="pathway">
    <text evidence="4 17">Cofactor biosynthesis; tetrahydrofolylpolyglutamate biosynthesis.</text>
</comment>
<evidence type="ECO:0000256" key="19">
    <source>
        <dbReference type="PIRSR" id="PIRSR038895-2"/>
    </source>
</evidence>
<evidence type="ECO:0000256" key="12">
    <source>
        <dbReference type="ARBA" id="ARBA00022840"/>
    </source>
</evidence>
<dbReference type="OrthoDB" id="5212574at2759"/>
<feature type="binding site" evidence="19">
    <location>
        <position position="89"/>
    </location>
    <ligand>
        <name>Mg(2+)</name>
        <dbReference type="ChEBI" id="CHEBI:18420"/>
        <label>1</label>
    </ligand>
</feature>
<evidence type="ECO:0000313" key="20">
    <source>
        <dbReference type="EMBL" id="ABO98049.1"/>
    </source>
</evidence>
<evidence type="ECO:0000256" key="14">
    <source>
        <dbReference type="ARBA" id="ARBA00023128"/>
    </source>
</evidence>
<sequence>MRDDDRTYDAAVRELAKTITGKKRADPGAVTWEAQFAQLETYVSRLDLRGRVDALDVVHVAGTKGKGSTCAMVEGMLRASGTRVGTFTSPHLMDVRERFRIDGAMVDEETFAREFWWTRDAIAARCGDLGMPAYFRFLTLLGLRIFSSAGVEACVLEVGLGGRLDATNVVRAPAACGITSLGMDHVDILGDTLGKIATEKAGIMKPGVRTFTAPQKPEAMVALERRAAEVGSPLVVARDLDSYEGGSEIEVGLAGPHQRVNAAVAVELVREWANATNQPWAEEMEASFARNELPESFRVGLEKTTWPGRSQVMHDPDVMNLTFYLDGAHTIESMRHSAEWFTSTARAVTAEHNIMLFNCMDDRKPEDLLEPVADVFHTTSNVQLERAIFSPPDSTTSGLDKCGDAKATSWQDRCARTWDDIIVKRANVLAEKAQDTRGVVVSSIHQALSLIRHRAREVAPARVNVLVTGSLYLVGDVLRHLKKCVK</sequence>
<keyword evidence="15" id="KW-0472">Membrane</keyword>
<keyword evidence="7 17" id="KW-0554">One-carbon metabolism</keyword>
<dbReference type="GeneID" id="5003688"/>
<evidence type="ECO:0000256" key="1">
    <source>
        <dbReference type="ARBA" id="ARBA00004273"/>
    </source>
</evidence>
<dbReference type="GO" id="GO:0004326">
    <property type="term" value="F:tetrahydrofolylpolyglutamate synthase activity"/>
    <property type="evidence" value="ECO:0007669"/>
    <property type="project" value="UniProtKB-EC"/>
</dbReference>
<dbReference type="PIRSF" id="PIRSF038895">
    <property type="entry name" value="FPGS"/>
    <property type="match status" value="1"/>
</dbReference>
<dbReference type="SUPFAM" id="SSF53244">
    <property type="entry name" value="MurD-like peptide ligases, peptide-binding domain"/>
    <property type="match status" value="1"/>
</dbReference>
<keyword evidence="12 18" id="KW-0067">ATP-binding</keyword>
<dbReference type="HOGENOM" id="CLU_015869_0_2_1"/>
<evidence type="ECO:0000256" key="7">
    <source>
        <dbReference type="ARBA" id="ARBA00022563"/>
    </source>
</evidence>
<dbReference type="EC" id="6.3.2.17" evidence="17"/>
<evidence type="ECO:0000256" key="15">
    <source>
        <dbReference type="ARBA" id="ARBA00023136"/>
    </source>
</evidence>